<dbReference type="EMBL" id="CAJPDR010000617">
    <property type="protein sequence ID" value="CAF9940656.1"/>
    <property type="molecule type" value="Genomic_DNA"/>
</dbReference>
<accession>A0A8H3J4L4</accession>
<protein>
    <submittedName>
        <fullName evidence="2">Uncharacterized protein</fullName>
    </submittedName>
</protein>
<reference evidence="2" key="1">
    <citation type="submission" date="2021-03" db="EMBL/GenBank/DDBJ databases">
        <authorList>
            <person name="Tagirdzhanova G."/>
        </authorList>
    </citation>
    <scope>NUCLEOTIDE SEQUENCE</scope>
</reference>
<feature type="region of interest" description="Disordered" evidence="1">
    <location>
        <begin position="1"/>
        <end position="23"/>
    </location>
</feature>
<proteinExistence type="predicted"/>
<dbReference type="OrthoDB" id="3344043at2759"/>
<evidence type="ECO:0000313" key="3">
    <source>
        <dbReference type="Proteomes" id="UP000664203"/>
    </source>
</evidence>
<gene>
    <name evidence="2" type="ORF">ALECFALPRED_008782</name>
</gene>
<keyword evidence="3" id="KW-1185">Reference proteome</keyword>
<sequence length="212" mass="23765">MGPEPSSDQNESDRSRSLQPVSRGGTFQTTIEIISGTKLVYNITQSLLKNLAASRIDTHAFAVCLKIGRALDWSPQGRNRFHDAKEDLGLVTAWEKILQFGFNWEGPMSDILALDDGERFAALTACLLEIYTPSIVAQTYIALLKLFVDRNENDLSLRNIFIPSLLQMRSVVERFAGIFSTSLFATSVEDYISINHHAVITGGTQMRRRIRK</sequence>
<dbReference type="AlphaFoldDB" id="A0A8H3J4L4"/>
<evidence type="ECO:0000256" key="1">
    <source>
        <dbReference type="SAM" id="MobiDB-lite"/>
    </source>
</evidence>
<name>A0A8H3J4L4_9LECA</name>
<comment type="caution">
    <text evidence="2">The sequence shown here is derived from an EMBL/GenBank/DDBJ whole genome shotgun (WGS) entry which is preliminary data.</text>
</comment>
<evidence type="ECO:0000313" key="2">
    <source>
        <dbReference type="EMBL" id="CAF9940656.1"/>
    </source>
</evidence>
<dbReference type="Proteomes" id="UP000664203">
    <property type="component" value="Unassembled WGS sequence"/>
</dbReference>
<organism evidence="2 3">
    <name type="scientific">Alectoria fallacina</name>
    <dbReference type="NCBI Taxonomy" id="1903189"/>
    <lineage>
        <taxon>Eukaryota</taxon>
        <taxon>Fungi</taxon>
        <taxon>Dikarya</taxon>
        <taxon>Ascomycota</taxon>
        <taxon>Pezizomycotina</taxon>
        <taxon>Lecanoromycetes</taxon>
        <taxon>OSLEUM clade</taxon>
        <taxon>Lecanoromycetidae</taxon>
        <taxon>Lecanorales</taxon>
        <taxon>Lecanorineae</taxon>
        <taxon>Parmeliaceae</taxon>
        <taxon>Alectoria</taxon>
    </lineage>
</organism>